<evidence type="ECO:0000313" key="11">
    <source>
        <dbReference type="Proteomes" id="UP001501295"/>
    </source>
</evidence>
<feature type="transmembrane region" description="Helical" evidence="8">
    <location>
        <begin position="21"/>
        <end position="48"/>
    </location>
</feature>
<dbReference type="PROSITE" id="PS00216">
    <property type="entry name" value="SUGAR_TRANSPORT_1"/>
    <property type="match status" value="1"/>
</dbReference>
<feature type="transmembrane region" description="Helical" evidence="8">
    <location>
        <begin position="118"/>
        <end position="136"/>
    </location>
</feature>
<sequence length="514" mass="53116">MSATTTGVGAPAQHANHAIRWWILATVGLAQLMVVLDATIVNIALPAAQTDLGFSDGNRQWIVTAYSLAFGSLLLFGGRLSDVVGRKPMFLIGLIGFAGSSALGGAATSFGMLVGARALQGAFGAMLAPTALALLTTTFIDPKERAKAFGVFGAIAGGGGAVGLLLGGVLTEHLNWRWNLYVNVVFAVAALIGGILFVKNPARTGPRARIDVPGTILISAGLFSLVFGFSNAETNGWSDWTCWGFLAAAVVLLLAFGFWQQRAAHPLLPLLILKDRNRGAALLSVIIVGAGMFGVFLFLTYYLELTLRFTPIQTGLGFLPLILSLILSAQFSTNVFTRVLGPKVLATIGLILGALGMLYLSRLGVSANYAADVLPGLILVGLGVGSVMPPAIQGATVGLDPRYAGVASATVNTSQQVGGSIGTALLNTLAASAATAYVGSHTAASNTAAGIAAFKMNAAVYEYHVAFLYGALFFAIAAVVTAVLYRRKGVPGKTDATDIEETVGTHTQSTPVSA</sequence>
<feature type="transmembrane region" description="Helical" evidence="8">
    <location>
        <begin position="466"/>
        <end position="485"/>
    </location>
</feature>
<dbReference type="PANTHER" id="PTHR42718">
    <property type="entry name" value="MAJOR FACILITATOR SUPERFAMILY MULTIDRUG TRANSPORTER MFSC"/>
    <property type="match status" value="1"/>
</dbReference>
<evidence type="ECO:0000259" key="9">
    <source>
        <dbReference type="PROSITE" id="PS50850"/>
    </source>
</evidence>
<comment type="caution">
    <text evidence="10">The sequence shown here is derived from an EMBL/GenBank/DDBJ whole genome shotgun (WGS) entry which is preliminary data.</text>
</comment>
<organism evidence="10 11">
    <name type="scientific">Frondihabitans cladoniiphilus</name>
    <dbReference type="NCBI Taxonomy" id="715785"/>
    <lineage>
        <taxon>Bacteria</taxon>
        <taxon>Bacillati</taxon>
        <taxon>Actinomycetota</taxon>
        <taxon>Actinomycetes</taxon>
        <taxon>Micrococcales</taxon>
        <taxon>Microbacteriaceae</taxon>
        <taxon>Frondihabitans</taxon>
    </lineage>
</organism>
<evidence type="ECO:0000256" key="1">
    <source>
        <dbReference type="ARBA" id="ARBA00004651"/>
    </source>
</evidence>
<dbReference type="InterPro" id="IPR036259">
    <property type="entry name" value="MFS_trans_sf"/>
</dbReference>
<dbReference type="CDD" id="cd17321">
    <property type="entry name" value="MFS_MMR_MDR_like"/>
    <property type="match status" value="1"/>
</dbReference>
<feature type="transmembrane region" description="Helical" evidence="8">
    <location>
        <begin position="60"/>
        <end position="78"/>
    </location>
</feature>
<feature type="transmembrane region" description="Helical" evidence="8">
    <location>
        <begin position="309"/>
        <end position="328"/>
    </location>
</feature>
<dbReference type="InterPro" id="IPR020846">
    <property type="entry name" value="MFS_dom"/>
</dbReference>
<dbReference type="PANTHER" id="PTHR42718:SF46">
    <property type="entry name" value="BLR6921 PROTEIN"/>
    <property type="match status" value="1"/>
</dbReference>
<proteinExistence type="predicted"/>
<feature type="transmembrane region" description="Helical" evidence="8">
    <location>
        <begin position="90"/>
        <end position="112"/>
    </location>
</feature>
<feature type="region of interest" description="Disordered" evidence="7">
    <location>
        <begin position="495"/>
        <end position="514"/>
    </location>
</feature>
<dbReference type="Proteomes" id="UP001501295">
    <property type="component" value="Unassembled WGS sequence"/>
</dbReference>
<protein>
    <submittedName>
        <fullName evidence="10">MFS transporter</fullName>
    </submittedName>
</protein>
<name>A0ABP8W4A4_9MICO</name>
<reference evidence="11" key="1">
    <citation type="journal article" date="2019" name="Int. J. Syst. Evol. Microbiol.">
        <title>The Global Catalogue of Microorganisms (GCM) 10K type strain sequencing project: providing services to taxonomists for standard genome sequencing and annotation.</title>
        <authorList>
            <consortium name="The Broad Institute Genomics Platform"/>
            <consortium name="The Broad Institute Genome Sequencing Center for Infectious Disease"/>
            <person name="Wu L."/>
            <person name="Ma J."/>
        </authorList>
    </citation>
    <scope>NUCLEOTIDE SEQUENCE [LARGE SCALE GENOMIC DNA]</scope>
    <source>
        <strain evidence="11">JCM 18956</strain>
    </source>
</reference>
<keyword evidence="2" id="KW-0813">Transport</keyword>
<feature type="transmembrane region" description="Helical" evidence="8">
    <location>
        <begin position="280"/>
        <end position="303"/>
    </location>
</feature>
<evidence type="ECO:0000313" key="10">
    <source>
        <dbReference type="EMBL" id="GAA4680527.1"/>
    </source>
</evidence>
<evidence type="ECO:0000256" key="6">
    <source>
        <dbReference type="ARBA" id="ARBA00023136"/>
    </source>
</evidence>
<dbReference type="SUPFAM" id="SSF103473">
    <property type="entry name" value="MFS general substrate transporter"/>
    <property type="match status" value="1"/>
</dbReference>
<keyword evidence="4 8" id="KW-0812">Transmembrane</keyword>
<keyword evidence="6 8" id="KW-0472">Membrane</keyword>
<dbReference type="InterPro" id="IPR005829">
    <property type="entry name" value="Sugar_transporter_CS"/>
</dbReference>
<keyword evidence="5 8" id="KW-1133">Transmembrane helix</keyword>
<feature type="transmembrane region" description="Helical" evidence="8">
    <location>
        <begin position="210"/>
        <end position="228"/>
    </location>
</feature>
<evidence type="ECO:0000256" key="5">
    <source>
        <dbReference type="ARBA" id="ARBA00022989"/>
    </source>
</evidence>
<evidence type="ECO:0000256" key="3">
    <source>
        <dbReference type="ARBA" id="ARBA00022475"/>
    </source>
</evidence>
<feature type="transmembrane region" description="Helical" evidence="8">
    <location>
        <begin position="340"/>
        <end position="360"/>
    </location>
</feature>
<keyword evidence="11" id="KW-1185">Reference proteome</keyword>
<dbReference type="Pfam" id="PF07690">
    <property type="entry name" value="MFS_1"/>
    <property type="match status" value="1"/>
</dbReference>
<comment type="subcellular location">
    <subcellularLocation>
        <location evidence="1">Cell membrane</location>
        <topology evidence="1">Multi-pass membrane protein</topology>
    </subcellularLocation>
</comment>
<dbReference type="Gene3D" id="1.20.1250.20">
    <property type="entry name" value="MFS general substrate transporter like domains"/>
    <property type="match status" value="1"/>
</dbReference>
<feature type="transmembrane region" description="Helical" evidence="8">
    <location>
        <begin position="148"/>
        <end position="168"/>
    </location>
</feature>
<evidence type="ECO:0000256" key="4">
    <source>
        <dbReference type="ARBA" id="ARBA00022692"/>
    </source>
</evidence>
<feature type="transmembrane region" description="Helical" evidence="8">
    <location>
        <begin position="180"/>
        <end position="198"/>
    </location>
</feature>
<gene>
    <name evidence="10" type="ORF">GCM10025780_27280</name>
</gene>
<evidence type="ECO:0000256" key="2">
    <source>
        <dbReference type="ARBA" id="ARBA00022448"/>
    </source>
</evidence>
<feature type="compositionally biased region" description="Polar residues" evidence="7">
    <location>
        <begin position="504"/>
        <end position="514"/>
    </location>
</feature>
<dbReference type="Gene3D" id="1.20.1720.10">
    <property type="entry name" value="Multidrug resistance protein D"/>
    <property type="match status" value="1"/>
</dbReference>
<feature type="domain" description="Major facilitator superfamily (MFS) profile" evidence="9">
    <location>
        <begin position="23"/>
        <end position="489"/>
    </location>
</feature>
<dbReference type="RefSeq" id="WP_345376453.1">
    <property type="nucleotide sequence ID" value="NZ_BAABLM010000005.1"/>
</dbReference>
<accession>A0ABP8W4A4</accession>
<keyword evidence="3" id="KW-1003">Cell membrane</keyword>
<feature type="transmembrane region" description="Helical" evidence="8">
    <location>
        <begin position="240"/>
        <end position="259"/>
    </location>
</feature>
<dbReference type="InterPro" id="IPR011701">
    <property type="entry name" value="MFS"/>
</dbReference>
<dbReference type="EMBL" id="BAABLM010000005">
    <property type="protein sequence ID" value="GAA4680527.1"/>
    <property type="molecule type" value="Genomic_DNA"/>
</dbReference>
<dbReference type="PROSITE" id="PS50850">
    <property type="entry name" value="MFS"/>
    <property type="match status" value="1"/>
</dbReference>
<evidence type="ECO:0000256" key="8">
    <source>
        <dbReference type="SAM" id="Phobius"/>
    </source>
</evidence>
<evidence type="ECO:0000256" key="7">
    <source>
        <dbReference type="SAM" id="MobiDB-lite"/>
    </source>
</evidence>